<evidence type="ECO:0000256" key="4">
    <source>
        <dbReference type="RuleBase" id="RU003744"/>
    </source>
</evidence>
<evidence type="ECO:0000259" key="6">
    <source>
        <dbReference type="SMART" id="SM00062"/>
    </source>
</evidence>
<accession>A0A231V4A3</accession>
<dbReference type="PROSITE" id="PS01039">
    <property type="entry name" value="SBP_BACTERIAL_3"/>
    <property type="match status" value="1"/>
</dbReference>
<proteinExistence type="inferred from homology"/>
<comment type="subcellular location">
    <subcellularLocation>
        <location evidence="1">Cell envelope</location>
    </subcellularLocation>
</comment>
<dbReference type="GO" id="GO:0030313">
    <property type="term" value="C:cell envelope"/>
    <property type="evidence" value="ECO:0007669"/>
    <property type="project" value="UniProtKB-SubCell"/>
</dbReference>
<dbReference type="FunFam" id="3.40.190.10:FF:000806">
    <property type="entry name" value="Polar amino acid uptake family ABC transporter, periplasmic substrate-binding protein"/>
    <property type="match status" value="1"/>
</dbReference>
<dbReference type="SUPFAM" id="SSF53850">
    <property type="entry name" value="Periplasmic binding protein-like II"/>
    <property type="match status" value="1"/>
</dbReference>
<dbReference type="PANTHER" id="PTHR35936">
    <property type="entry name" value="MEMBRANE-BOUND LYTIC MUREIN TRANSGLYCOSYLASE F"/>
    <property type="match status" value="1"/>
</dbReference>
<evidence type="ECO:0000313" key="8">
    <source>
        <dbReference type="Proteomes" id="UP000215405"/>
    </source>
</evidence>
<evidence type="ECO:0000256" key="1">
    <source>
        <dbReference type="ARBA" id="ARBA00004196"/>
    </source>
</evidence>
<sequence length="298" mass="33021">MRGLVLAIFMVWASVAGAQNCRDVKFGDQAPRPPQNASRDIVGQSLDEIVERGWILFAVYDEFPPFVFKKDGKAVGIDIDLGRLIAETLGVEARFNIVGAGENVDADLRNNVWKGPLVSGRVSNVMLHIPYDRELQCRNELVVLTGHYFQETIAIAYRKADYPDGGPTPPYFRYDSVGVENDSLADFYLSGIANGQIIPNMTRYDSTEDAMAALREGEVKAVMGPLTQLQFGKDAQVAVHQPPLVGLSRGKWTLGVAVRHSWRPLGYAVDDAIRAAVEDGRMAKIFGQYRVEYNAPEW</sequence>
<dbReference type="EMBL" id="NBYO01000001">
    <property type="protein sequence ID" value="OXT02998.1"/>
    <property type="molecule type" value="Genomic_DNA"/>
</dbReference>
<name>A0A231V4A3_9HYPH</name>
<feature type="signal peptide" evidence="5">
    <location>
        <begin position="1"/>
        <end position="18"/>
    </location>
</feature>
<evidence type="ECO:0000256" key="3">
    <source>
        <dbReference type="ARBA" id="ARBA00022729"/>
    </source>
</evidence>
<keyword evidence="8" id="KW-1185">Reference proteome</keyword>
<dbReference type="InterPro" id="IPR001638">
    <property type="entry name" value="Solute-binding_3/MltF_N"/>
</dbReference>
<dbReference type="AlphaFoldDB" id="A0A231V4A3"/>
<dbReference type="Gene3D" id="3.40.190.10">
    <property type="entry name" value="Periplasmic binding protein-like II"/>
    <property type="match status" value="2"/>
</dbReference>
<dbReference type="SMART" id="SM00062">
    <property type="entry name" value="PBPb"/>
    <property type="match status" value="1"/>
</dbReference>
<dbReference type="Proteomes" id="UP000215405">
    <property type="component" value="Unassembled WGS sequence"/>
</dbReference>
<dbReference type="Pfam" id="PF00497">
    <property type="entry name" value="SBP_bac_3"/>
    <property type="match status" value="1"/>
</dbReference>
<dbReference type="InterPro" id="IPR018313">
    <property type="entry name" value="SBP_3_CS"/>
</dbReference>
<comment type="caution">
    <text evidence="7">The sequence shown here is derived from an EMBL/GenBank/DDBJ whole genome shotgun (WGS) entry which is preliminary data.</text>
</comment>
<gene>
    <name evidence="7" type="ORF">B7H23_08055</name>
</gene>
<comment type="similarity">
    <text evidence="2 4">Belongs to the bacterial solute-binding protein 3 family.</text>
</comment>
<dbReference type="PANTHER" id="PTHR35936:SF17">
    <property type="entry name" value="ARGININE-BINDING EXTRACELLULAR PROTEIN ARTP"/>
    <property type="match status" value="1"/>
</dbReference>
<organism evidence="7 8">
    <name type="scientific">Notoacmeibacter marinus</name>
    <dbReference type="NCBI Taxonomy" id="1876515"/>
    <lineage>
        <taxon>Bacteria</taxon>
        <taxon>Pseudomonadati</taxon>
        <taxon>Pseudomonadota</taxon>
        <taxon>Alphaproteobacteria</taxon>
        <taxon>Hyphomicrobiales</taxon>
        <taxon>Notoacmeibacteraceae</taxon>
        <taxon>Notoacmeibacter</taxon>
    </lineage>
</organism>
<protein>
    <submittedName>
        <fullName evidence="7">Amino acid ABC transporter substrate-binding protein</fullName>
    </submittedName>
</protein>
<keyword evidence="3 5" id="KW-0732">Signal</keyword>
<evidence type="ECO:0000256" key="5">
    <source>
        <dbReference type="SAM" id="SignalP"/>
    </source>
</evidence>
<evidence type="ECO:0000256" key="2">
    <source>
        <dbReference type="ARBA" id="ARBA00010333"/>
    </source>
</evidence>
<feature type="domain" description="Solute-binding protein family 3/N-terminal" evidence="6">
    <location>
        <begin position="54"/>
        <end position="292"/>
    </location>
</feature>
<evidence type="ECO:0000313" key="7">
    <source>
        <dbReference type="EMBL" id="OXT02998.1"/>
    </source>
</evidence>
<feature type="chain" id="PRO_5011991506" evidence="5">
    <location>
        <begin position="19"/>
        <end position="298"/>
    </location>
</feature>
<reference evidence="8" key="1">
    <citation type="journal article" date="2017" name="Int. J. Syst. Evol. Microbiol.">
        <title>Notoacmeibacter marinus gen. nov., sp. nov., isolated from the gut of a limpet and proposal of Notoacmeibacteraceae fam. nov. in the order Rhizobiales of the class Alphaproteobacteria.</title>
        <authorList>
            <person name="Huang Z."/>
            <person name="Guo F."/>
            <person name="Lai Q."/>
        </authorList>
    </citation>
    <scope>NUCLEOTIDE SEQUENCE [LARGE SCALE GENOMIC DNA]</scope>
    <source>
        <strain evidence="8">XMTR2A4</strain>
    </source>
</reference>